<dbReference type="GO" id="GO:0003677">
    <property type="term" value="F:DNA binding"/>
    <property type="evidence" value="ECO:0007669"/>
    <property type="project" value="UniProtKB-KW"/>
</dbReference>
<evidence type="ECO:0000256" key="1">
    <source>
        <dbReference type="ARBA" id="ARBA00009437"/>
    </source>
</evidence>
<dbReference type="EMBL" id="WMBB01000028">
    <property type="protein sequence ID" value="MTE17479.1"/>
    <property type="molecule type" value="Genomic_DNA"/>
</dbReference>
<keyword evidence="5" id="KW-0804">Transcription</keyword>
<dbReference type="Pfam" id="PF00126">
    <property type="entry name" value="HTH_1"/>
    <property type="match status" value="1"/>
</dbReference>
<dbReference type="InterPro" id="IPR036388">
    <property type="entry name" value="WH-like_DNA-bd_sf"/>
</dbReference>
<dbReference type="FunFam" id="1.10.10.10:FF:000001">
    <property type="entry name" value="LysR family transcriptional regulator"/>
    <property type="match status" value="1"/>
</dbReference>
<dbReference type="RefSeq" id="WP_328290933.1">
    <property type="nucleotide sequence ID" value="NZ_WMBB01000028.1"/>
</dbReference>
<evidence type="ECO:0000313" key="8">
    <source>
        <dbReference type="Proteomes" id="UP000432464"/>
    </source>
</evidence>
<comment type="caution">
    <text evidence="7">The sequence shown here is derived from an EMBL/GenBank/DDBJ whole genome shotgun (WGS) entry which is preliminary data.</text>
</comment>
<dbReference type="PRINTS" id="PR00039">
    <property type="entry name" value="HTHLYSR"/>
</dbReference>
<dbReference type="PANTHER" id="PTHR30346">
    <property type="entry name" value="TRANSCRIPTIONAL DUAL REGULATOR HCAR-RELATED"/>
    <property type="match status" value="1"/>
</dbReference>
<dbReference type="SUPFAM" id="SSF53850">
    <property type="entry name" value="Periplasmic binding protein-like II"/>
    <property type="match status" value="1"/>
</dbReference>
<keyword evidence="8" id="KW-1185">Reference proteome</keyword>
<keyword evidence="4" id="KW-0010">Activator</keyword>
<dbReference type="PROSITE" id="PS50931">
    <property type="entry name" value="HTH_LYSR"/>
    <property type="match status" value="1"/>
</dbReference>
<organism evidence="7 8">
    <name type="scientific">Nocardia aurantiaca</name>
    <dbReference type="NCBI Taxonomy" id="2675850"/>
    <lineage>
        <taxon>Bacteria</taxon>
        <taxon>Bacillati</taxon>
        <taxon>Actinomycetota</taxon>
        <taxon>Actinomycetes</taxon>
        <taxon>Mycobacteriales</taxon>
        <taxon>Nocardiaceae</taxon>
        <taxon>Nocardia</taxon>
    </lineage>
</organism>
<feature type="domain" description="HTH lysR-type" evidence="6">
    <location>
        <begin position="4"/>
        <end position="61"/>
    </location>
</feature>
<dbReference type="InterPro" id="IPR005119">
    <property type="entry name" value="LysR_subst-bd"/>
</dbReference>
<dbReference type="AlphaFoldDB" id="A0A6I3LCB9"/>
<protein>
    <submittedName>
        <fullName evidence="7">LysR family transcriptional regulator</fullName>
    </submittedName>
</protein>
<evidence type="ECO:0000256" key="2">
    <source>
        <dbReference type="ARBA" id="ARBA00023015"/>
    </source>
</evidence>
<dbReference type="GO" id="GO:0003700">
    <property type="term" value="F:DNA-binding transcription factor activity"/>
    <property type="evidence" value="ECO:0007669"/>
    <property type="project" value="InterPro"/>
</dbReference>
<accession>A0A6I3LCB9</accession>
<comment type="similarity">
    <text evidence="1">Belongs to the LysR transcriptional regulatory family.</text>
</comment>
<dbReference type="Pfam" id="PF03466">
    <property type="entry name" value="LysR_substrate"/>
    <property type="match status" value="1"/>
</dbReference>
<dbReference type="Gene3D" id="3.40.190.10">
    <property type="entry name" value="Periplasmic binding protein-like II"/>
    <property type="match status" value="2"/>
</dbReference>
<dbReference type="SUPFAM" id="SSF46785">
    <property type="entry name" value="Winged helix' DNA-binding domain"/>
    <property type="match status" value="1"/>
</dbReference>
<sequence length="304" mass="32774">MVDLDVRHVESFLVVSEELNITRAARRLHLTQQAVSAQLQQLERSLGVTLLVRTSRGVLLTAAGEELAAGGAKVVADWSTLVVRVRRAAQTQTGAVRLACCPYATNLFAVDVAEAMEARFPGLDVELTSVSTPADELELLTSGQADAAFMWLPIGDIGLNHAVIRTDARAVAVPDRHPLAQRQTVTLAELANDPVLRPEVLTCAEAEDYWLVDPRPDGAAAPRGARSSSLEDCLLQVARGKGIWMAPEPISSLAPIAKLRWIPVTDGGTFELAVVWTDRAPEPLIGRMIAELRTITGYQLVHAA</sequence>
<dbReference type="GO" id="GO:0032993">
    <property type="term" value="C:protein-DNA complex"/>
    <property type="evidence" value="ECO:0007669"/>
    <property type="project" value="TreeGrafter"/>
</dbReference>
<evidence type="ECO:0000256" key="3">
    <source>
        <dbReference type="ARBA" id="ARBA00023125"/>
    </source>
</evidence>
<evidence type="ECO:0000256" key="4">
    <source>
        <dbReference type="ARBA" id="ARBA00023159"/>
    </source>
</evidence>
<dbReference type="PANTHER" id="PTHR30346:SF0">
    <property type="entry name" value="HCA OPERON TRANSCRIPTIONAL ACTIVATOR HCAR"/>
    <property type="match status" value="1"/>
</dbReference>
<evidence type="ECO:0000256" key="5">
    <source>
        <dbReference type="ARBA" id="ARBA00023163"/>
    </source>
</evidence>
<reference evidence="7 8" key="1">
    <citation type="submission" date="2019-11" db="EMBL/GenBank/DDBJ databases">
        <title>Nocardia sp. nov. CT2-14 isolated from soil.</title>
        <authorList>
            <person name="Kanchanasin P."/>
            <person name="Tanasupawat S."/>
            <person name="Yuki M."/>
            <person name="Kudo T."/>
        </authorList>
    </citation>
    <scope>NUCLEOTIDE SEQUENCE [LARGE SCALE GENOMIC DNA]</scope>
    <source>
        <strain evidence="7 8">CT2-14</strain>
    </source>
</reference>
<keyword evidence="3" id="KW-0238">DNA-binding</keyword>
<dbReference type="Gene3D" id="1.10.10.10">
    <property type="entry name" value="Winged helix-like DNA-binding domain superfamily/Winged helix DNA-binding domain"/>
    <property type="match status" value="1"/>
</dbReference>
<gene>
    <name evidence="7" type="ORF">GLP40_32690</name>
</gene>
<dbReference type="InterPro" id="IPR036390">
    <property type="entry name" value="WH_DNA-bd_sf"/>
</dbReference>
<dbReference type="InterPro" id="IPR000847">
    <property type="entry name" value="LysR_HTH_N"/>
</dbReference>
<dbReference type="CDD" id="cd05466">
    <property type="entry name" value="PBP2_LTTR_substrate"/>
    <property type="match status" value="1"/>
</dbReference>
<proteinExistence type="inferred from homology"/>
<dbReference type="Proteomes" id="UP000432464">
    <property type="component" value="Unassembled WGS sequence"/>
</dbReference>
<evidence type="ECO:0000259" key="6">
    <source>
        <dbReference type="PROSITE" id="PS50931"/>
    </source>
</evidence>
<name>A0A6I3LCB9_9NOCA</name>
<keyword evidence="2" id="KW-0805">Transcription regulation</keyword>
<evidence type="ECO:0000313" key="7">
    <source>
        <dbReference type="EMBL" id="MTE17479.1"/>
    </source>
</evidence>